<name>A0A518ILI2_9PLAN</name>
<evidence type="ECO:0000256" key="1">
    <source>
        <dbReference type="SAM" id="MobiDB-lite"/>
    </source>
</evidence>
<protein>
    <recommendedName>
        <fullName evidence="4">DASH complex subunit DAD1</fullName>
    </recommendedName>
</protein>
<feature type="region of interest" description="Disordered" evidence="1">
    <location>
        <begin position="40"/>
        <end position="79"/>
    </location>
</feature>
<feature type="compositionally biased region" description="Acidic residues" evidence="1">
    <location>
        <begin position="48"/>
        <end position="59"/>
    </location>
</feature>
<feature type="compositionally biased region" description="Low complexity" evidence="1">
    <location>
        <begin position="70"/>
        <end position="79"/>
    </location>
</feature>
<reference evidence="2 3" key="1">
    <citation type="submission" date="2019-03" db="EMBL/GenBank/DDBJ databases">
        <title>Deep-cultivation of Planctomycetes and their phenomic and genomic characterization uncovers novel biology.</title>
        <authorList>
            <person name="Wiegand S."/>
            <person name="Jogler M."/>
            <person name="Boedeker C."/>
            <person name="Pinto D."/>
            <person name="Vollmers J."/>
            <person name="Rivas-Marin E."/>
            <person name="Kohn T."/>
            <person name="Peeters S.H."/>
            <person name="Heuer A."/>
            <person name="Rast P."/>
            <person name="Oberbeckmann S."/>
            <person name="Bunk B."/>
            <person name="Jeske O."/>
            <person name="Meyerdierks A."/>
            <person name="Storesund J.E."/>
            <person name="Kallscheuer N."/>
            <person name="Luecker S."/>
            <person name="Lage O.M."/>
            <person name="Pohl T."/>
            <person name="Merkel B.J."/>
            <person name="Hornburger P."/>
            <person name="Mueller R.-W."/>
            <person name="Bruemmer F."/>
            <person name="Labrenz M."/>
            <person name="Spormann A.M."/>
            <person name="Op den Camp H."/>
            <person name="Overmann J."/>
            <person name="Amann R."/>
            <person name="Jetten M.S.M."/>
            <person name="Mascher T."/>
            <person name="Medema M.H."/>
            <person name="Devos D.P."/>
            <person name="Kaster A.-K."/>
            <person name="Ovreas L."/>
            <person name="Rohde M."/>
            <person name="Galperin M.Y."/>
            <person name="Jogler C."/>
        </authorList>
    </citation>
    <scope>NUCLEOTIDE SEQUENCE [LARGE SCALE GENOMIC DNA]</scope>
    <source>
        <strain evidence="2 3">Enr17</strain>
    </source>
</reference>
<dbReference type="Proteomes" id="UP000318313">
    <property type="component" value="Chromosome"/>
</dbReference>
<dbReference type="AlphaFoldDB" id="A0A518ILI2"/>
<dbReference type="EMBL" id="CP037452">
    <property type="protein sequence ID" value="QDV53885.1"/>
    <property type="molecule type" value="Genomic_DNA"/>
</dbReference>
<evidence type="ECO:0000313" key="3">
    <source>
        <dbReference type="Proteomes" id="UP000318313"/>
    </source>
</evidence>
<accession>A0A518ILI2</accession>
<dbReference type="KEGG" id="gfm:Enr17x_59680"/>
<evidence type="ECO:0000313" key="2">
    <source>
        <dbReference type="EMBL" id="QDV53885.1"/>
    </source>
</evidence>
<organism evidence="2 3">
    <name type="scientific">Gimesia fumaroli</name>
    <dbReference type="NCBI Taxonomy" id="2527976"/>
    <lineage>
        <taxon>Bacteria</taxon>
        <taxon>Pseudomonadati</taxon>
        <taxon>Planctomycetota</taxon>
        <taxon>Planctomycetia</taxon>
        <taxon>Planctomycetales</taxon>
        <taxon>Planctomycetaceae</taxon>
        <taxon>Gimesia</taxon>
    </lineage>
</organism>
<keyword evidence="3" id="KW-1185">Reference proteome</keyword>
<evidence type="ECO:0008006" key="4">
    <source>
        <dbReference type="Google" id="ProtNLM"/>
    </source>
</evidence>
<proteinExistence type="predicted"/>
<gene>
    <name evidence="2" type="ORF">Enr17x_59680</name>
</gene>
<sequence>MVDPLEELIRQSNEFHDRLINQNNELDRAFQSGTFGELVQSWRRESDSGTELEGEDGETLLERESGGASGEPEAGGETV</sequence>